<dbReference type="GO" id="GO:0005509">
    <property type="term" value="F:calcium ion binding"/>
    <property type="evidence" value="ECO:0007669"/>
    <property type="project" value="InterPro"/>
</dbReference>
<evidence type="ECO:0000313" key="11">
    <source>
        <dbReference type="Proteomes" id="UP000053831"/>
    </source>
</evidence>
<feature type="active site" description="Proton donor" evidence="6">
    <location>
        <position position="218"/>
    </location>
</feature>
<evidence type="ECO:0000313" key="10">
    <source>
        <dbReference type="EMBL" id="KOS20836.1"/>
    </source>
</evidence>
<organism evidence="10 11">
    <name type="scientific">Escovopsis weberi</name>
    <dbReference type="NCBI Taxonomy" id="150374"/>
    <lineage>
        <taxon>Eukaryota</taxon>
        <taxon>Fungi</taxon>
        <taxon>Dikarya</taxon>
        <taxon>Ascomycota</taxon>
        <taxon>Pezizomycotina</taxon>
        <taxon>Sordariomycetes</taxon>
        <taxon>Hypocreomycetidae</taxon>
        <taxon>Hypocreales</taxon>
        <taxon>Hypocreaceae</taxon>
        <taxon>Escovopsis</taxon>
    </lineage>
</organism>
<dbReference type="SUPFAM" id="SSF48225">
    <property type="entry name" value="Seven-hairpin glycosidases"/>
    <property type="match status" value="1"/>
</dbReference>
<sequence>MKRVPDSLKRALPRLRSRIAGILSNARMLTPHPRARINRNIAFIVLIAALTLWSTYAAIKHATTEWRRLERAMNGGSWRVQGLASNSSFDWARVQHIHLVSQDTPLPARKPGAIPRVQHRFRHESRRAAKLRRQRLGEVRAEFTRAWAAYKKYAWRKDALQPISALGTEQFSGWAATLVDSLDTLWIMGLRQEFDEAVAAVAEIDFGKSSSREINIFETTIRYLGGLLAAYDLSGRVILLKKAVELGDLIYVGFDTENGMPVGSIDHDRVKRGKAQFPEGLVVSASPGSLSLELAHLSQLTGDPKYYNAVDRVMDVFFGGQNRTRLPGMWPMMVSMSRMDVVSGERFTLAGNADSLYEYIPKMHQLLGAGAAKYEHMSLSFLETARQHILYRPMVPNEKDILMPGTVELNGKEILMDPETEHLACFVGGMYGLASRLFNEPEYLTTGIKLTDGCVYAYRSFPAKIMPERLNMIHCLSFDDCPWDEGHWLRETQKRPEYKKHLPKGFTTAKDPRYLLRPEAIESVFYMYRLTGQSRFQDIAWDMFTAIRNGTRTKHANAAVVDVTMGVYPLPQEDYMESFWLAETLKYFYLMFSPPDIISLDEFVLNTEAHPFKILK</sequence>
<dbReference type="Proteomes" id="UP000053831">
    <property type="component" value="Unassembled WGS sequence"/>
</dbReference>
<dbReference type="EC" id="3.2.1.-" evidence="9"/>
<dbReference type="GO" id="GO:0005975">
    <property type="term" value="P:carbohydrate metabolic process"/>
    <property type="evidence" value="ECO:0007669"/>
    <property type="project" value="InterPro"/>
</dbReference>
<feature type="active site" evidence="6">
    <location>
        <position position="519"/>
    </location>
</feature>
<dbReference type="GO" id="GO:0004571">
    <property type="term" value="F:mannosyl-oligosaccharide 1,2-alpha-mannosidase activity"/>
    <property type="evidence" value="ECO:0007669"/>
    <property type="project" value="InterPro"/>
</dbReference>
<dbReference type="AlphaFoldDB" id="A0A0M8MWM6"/>
<feature type="active site" evidence="6">
    <location>
        <position position="354"/>
    </location>
</feature>
<feature type="disulfide bond" evidence="8">
    <location>
        <begin position="425"/>
        <end position="454"/>
    </location>
</feature>
<comment type="pathway">
    <text evidence="2">Protein modification; protein glycosylation.</text>
</comment>
<evidence type="ECO:0000256" key="7">
    <source>
        <dbReference type="PIRSR" id="PIRSR601382-2"/>
    </source>
</evidence>
<dbReference type="InterPro" id="IPR001382">
    <property type="entry name" value="Glyco_hydro_47"/>
</dbReference>
<comment type="cofactor">
    <cofactor evidence="1 7">
        <name>Ca(2+)</name>
        <dbReference type="ChEBI" id="CHEBI:29108"/>
    </cofactor>
</comment>
<accession>A0A0M8MWM6</accession>
<protein>
    <recommendedName>
        <fullName evidence="9">alpha-1,2-Mannosidase</fullName>
        <ecNumber evidence="9">3.2.1.-</ecNumber>
    </recommendedName>
</protein>
<keyword evidence="7" id="KW-0479">Metal-binding</keyword>
<keyword evidence="5 8" id="KW-1015">Disulfide bond</keyword>
<dbReference type="STRING" id="150374.A0A0M8MWM6"/>
<keyword evidence="4 9" id="KW-0378">Hydrolase</keyword>
<dbReference type="InterPro" id="IPR050749">
    <property type="entry name" value="Glycosyl_Hydrolase_47"/>
</dbReference>
<dbReference type="Gene3D" id="1.50.10.10">
    <property type="match status" value="1"/>
</dbReference>
<dbReference type="OrthoDB" id="8118055at2759"/>
<dbReference type="InterPro" id="IPR036026">
    <property type="entry name" value="Seven-hairpin_glycosidases"/>
</dbReference>
<name>A0A0M8MWM6_ESCWE</name>
<dbReference type="GO" id="GO:0036503">
    <property type="term" value="P:ERAD pathway"/>
    <property type="evidence" value="ECO:0007669"/>
    <property type="project" value="UniProtKB-ARBA"/>
</dbReference>
<dbReference type="PRINTS" id="PR00747">
    <property type="entry name" value="GLYHDRLASE47"/>
</dbReference>
<reference evidence="10 11" key="1">
    <citation type="submission" date="2015-07" db="EMBL/GenBank/DDBJ databases">
        <title>The genome of the fungus Escovopsis weberi, a specialized disease agent of ant agriculture.</title>
        <authorList>
            <person name="de Man T.J."/>
            <person name="Stajich J.E."/>
            <person name="Kubicek C.P."/>
            <person name="Chenthamara K."/>
            <person name="Atanasova L."/>
            <person name="Druzhinina I.S."/>
            <person name="Birnbaum S."/>
            <person name="Barribeau S.M."/>
            <person name="Teiling C."/>
            <person name="Suen G."/>
            <person name="Currie C."/>
            <person name="Gerardo N.M."/>
        </authorList>
    </citation>
    <scope>NUCLEOTIDE SEQUENCE [LARGE SCALE GENOMIC DNA]</scope>
</reference>
<dbReference type="GO" id="GO:0005783">
    <property type="term" value="C:endoplasmic reticulum"/>
    <property type="evidence" value="ECO:0007669"/>
    <property type="project" value="TreeGrafter"/>
</dbReference>
<evidence type="ECO:0000256" key="4">
    <source>
        <dbReference type="ARBA" id="ARBA00022801"/>
    </source>
</evidence>
<dbReference type="PANTHER" id="PTHR11742">
    <property type="entry name" value="MANNOSYL-OLIGOSACCHARIDE ALPHA-1,2-MANNOSIDASE-RELATED"/>
    <property type="match status" value="1"/>
</dbReference>
<feature type="binding site" evidence="7">
    <location>
        <position position="607"/>
    </location>
    <ligand>
        <name>Ca(2+)</name>
        <dbReference type="ChEBI" id="CHEBI:29108"/>
    </ligand>
</feature>
<evidence type="ECO:0000256" key="2">
    <source>
        <dbReference type="ARBA" id="ARBA00004922"/>
    </source>
</evidence>
<gene>
    <name evidence="10" type="ORF">ESCO_004062</name>
</gene>
<evidence type="ECO:0000256" key="3">
    <source>
        <dbReference type="ARBA" id="ARBA00007658"/>
    </source>
</evidence>
<comment type="caution">
    <text evidence="10">The sequence shown here is derived from an EMBL/GenBank/DDBJ whole genome shotgun (WGS) entry which is preliminary data.</text>
</comment>
<comment type="similarity">
    <text evidence="3 9">Belongs to the glycosyl hydrolase 47 family.</text>
</comment>
<evidence type="ECO:0000256" key="5">
    <source>
        <dbReference type="ARBA" id="ARBA00023157"/>
    </source>
</evidence>
<proteinExistence type="inferred from homology"/>
<dbReference type="UniPathway" id="UPA00378"/>
<evidence type="ECO:0000256" key="6">
    <source>
        <dbReference type="PIRSR" id="PIRSR601382-1"/>
    </source>
</evidence>
<dbReference type="InterPro" id="IPR012341">
    <property type="entry name" value="6hp_glycosidase-like_sf"/>
</dbReference>
<evidence type="ECO:0000256" key="9">
    <source>
        <dbReference type="RuleBase" id="RU361193"/>
    </source>
</evidence>
<dbReference type="Pfam" id="PF01532">
    <property type="entry name" value="Glyco_hydro_47"/>
    <property type="match status" value="1"/>
</dbReference>
<keyword evidence="9" id="KW-0326">Glycosidase</keyword>
<dbReference type="EMBL" id="LGSR01000013">
    <property type="protein sequence ID" value="KOS20836.1"/>
    <property type="molecule type" value="Genomic_DNA"/>
</dbReference>
<dbReference type="PANTHER" id="PTHR11742:SF29">
    <property type="entry name" value="ALPHA-1,2-MANNOSIDASE"/>
    <property type="match status" value="1"/>
</dbReference>
<keyword evidence="7" id="KW-0106">Calcium</keyword>
<feature type="active site" description="Proton donor" evidence="6">
    <location>
        <position position="468"/>
    </location>
</feature>
<dbReference type="GO" id="GO:0016020">
    <property type="term" value="C:membrane"/>
    <property type="evidence" value="ECO:0007669"/>
    <property type="project" value="InterPro"/>
</dbReference>
<evidence type="ECO:0000256" key="1">
    <source>
        <dbReference type="ARBA" id="ARBA00001913"/>
    </source>
</evidence>
<keyword evidence="11" id="KW-1185">Reference proteome</keyword>
<dbReference type="FunFam" id="1.50.10.10:FF:000037">
    <property type="entry name" value="alpha-1,2-Mannosidase"/>
    <property type="match status" value="1"/>
</dbReference>
<evidence type="ECO:0000256" key="8">
    <source>
        <dbReference type="PIRSR" id="PIRSR601382-3"/>
    </source>
</evidence>